<dbReference type="Proteomes" id="UP000284644">
    <property type="component" value="Unassembled WGS sequence"/>
</dbReference>
<dbReference type="EMBL" id="QSJW01000017">
    <property type="protein sequence ID" value="RHE08383.1"/>
    <property type="molecule type" value="Genomic_DNA"/>
</dbReference>
<gene>
    <name evidence="7" type="ORF">DW021_14940</name>
    <name evidence="6" type="ORF">DW222_17200</name>
    <name evidence="5" type="ORF">DW767_18140</name>
    <name evidence="4" type="ORF">DW859_16020</name>
    <name evidence="3" type="ORF">DWZ12_16570</name>
    <name evidence="2" type="ORF">DXB38_14360</name>
    <name evidence="8" type="ORF">EAI82_15450</name>
    <name evidence="1" type="ORF">ERS852394_03046</name>
</gene>
<dbReference type="Proteomes" id="UP000285897">
    <property type="component" value="Unassembled WGS sequence"/>
</dbReference>
<evidence type="ECO:0000313" key="4">
    <source>
        <dbReference type="EMBL" id="RHC02747.1"/>
    </source>
</evidence>
<evidence type="ECO:0000313" key="15">
    <source>
        <dbReference type="Proteomes" id="UP000285897"/>
    </source>
</evidence>
<reference evidence="8 16" key="3">
    <citation type="journal article" date="2019" name="Science, e1252229">
        <title>Invertible promoters mediate bacterial phase variation, antibiotic resistance, and host adaptation in the gut.</title>
        <authorList>
            <person name="Jiang X."/>
            <person name="Hall A.B."/>
            <person name="Arthur T.D."/>
            <person name="Plichta D.R."/>
            <person name="Covington C.T."/>
            <person name="Poyet M."/>
            <person name="Crothers J."/>
            <person name="Moses P.L."/>
            <person name="Tolonen A.C."/>
            <person name="Vlamakis H."/>
            <person name="Alm E.J."/>
            <person name="Xavier R.J."/>
        </authorList>
    </citation>
    <scope>NUCLEOTIDE SEQUENCE [LARGE SCALE GENOMIC DNA]</scope>
    <source>
        <strain evidence="8">Af_0058</strain>
        <strain evidence="16">af_0058</strain>
    </source>
</reference>
<dbReference type="AlphaFoldDB" id="A0A174I3K4"/>
<dbReference type="Proteomes" id="UP000283585">
    <property type="component" value="Unassembled WGS sequence"/>
</dbReference>
<evidence type="ECO:0000313" key="12">
    <source>
        <dbReference type="Proteomes" id="UP000283585"/>
    </source>
</evidence>
<evidence type="ECO:0000313" key="2">
    <source>
        <dbReference type="EMBL" id="RGN85075.1"/>
    </source>
</evidence>
<protein>
    <submittedName>
        <fullName evidence="1">Uncharacterized protein</fullName>
    </submittedName>
</protein>
<dbReference type="Proteomes" id="UP000261105">
    <property type="component" value="Unassembled WGS sequence"/>
</dbReference>
<evidence type="ECO:0000313" key="14">
    <source>
        <dbReference type="Proteomes" id="UP000284644"/>
    </source>
</evidence>
<dbReference type="EMBL" id="RCXQ01000026">
    <property type="protein sequence ID" value="RYT61206.1"/>
    <property type="molecule type" value="Genomic_DNA"/>
</dbReference>
<evidence type="ECO:0000313" key="16">
    <source>
        <dbReference type="Proteomes" id="UP000293506"/>
    </source>
</evidence>
<dbReference type="EMBL" id="CYZD01000027">
    <property type="protein sequence ID" value="CUO79645.1"/>
    <property type="molecule type" value="Genomic_DNA"/>
</dbReference>
<dbReference type="Proteomes" id="UP000293506">
    <property type="component" value="Unassembled WGS sequence"/>
</dbReference>
<evidence type="ECO:0000313" key="9">
    <source>
        <dbReference type="Proteomes" id="UP000095409"/>
    </source>
</evidence>
<name>A0A174I3K4_9FIRM</name>
<sequence>MLETFNVLRIDEPDFGCEGRPDGMEVKDNVLLKSNYTGQEMTVQEKDARLYELDINEGDKVFLIEGEMRKLR</sequence>
<dbReference type="RefSeq" id="WP_005423984.1">
    <property type="nucleotide sequence ID" value="NZ_CP176627.1"/>
</dbReference>
<proteinExistence type="predicted"/>
<evidence type="ECO:0000313" key="6">
    <source>
        <dbReference type="EMBL" id="RHH15009.1"/>
    </source>
</evidence>
<dbReference type="Proteomes" id="UP000265808">
    <property type="component" value="Unassembled WGS sequence"/>
</dbReference>
<dbReference type="EMBL" id="QSUZ01000026">
    <property type="protein sequence ID" value="RGN85075.1"/>
    <property type="molecule type" value="Genomic_DNA"/>
</dbReference>
<evidence type="ECO:0000313" key="13">
    <source>
        <dbReference type="Proteomes" id="UP000284024"/>
    </source>
</evidence>
<dbReference type="EMBL" id="QSHL01000017">
    <property type="protein sequence ID" value="RHC02747.1"/>
    <property type="molecule type" value="Genomic_DNA"/>
</dbReference>
<dbReference type="GeneID" id="79802601"/>
<dbReference type="Proteomes" id="UP000095409">
    <property type="component" value="Unassembled WGS sequence"/>
</dbReference>
<evidence type="ECO:0000313" key="3">
    <source>
        <dbReference type="EMBL" id="RGQ02150.1"/>
    </source>
</evidence>
<evidence type="ECO:0000313" key="5">
    <source>
        <dbReference type="EMBL" id="RHE08383.1"/>
    </source>
</evidence>
<accession>A0A174I3K4</accession>
<evidence type="ECO:0000313" key="1">
    <source>
        <dbReference type="EMBL" id="CUO79645.1"/>
    </source>
</evidence>
<evidence type="ECO:0000313" key="7">
    <source>
        <dbReference type="EMBL" id="RHL43780.1"/>
    </source>
</evidence>
<evidence type="ECO:0000313" key="8">
    <source>
        <dbReference type="EMBL" id="RYT61206.1"/>
    </source>
</evidence>
<reference evidence="1 9" key="1">
    <citation type="submission" date="2015-09" db="EMBL/GenBank/DDBJ databases">
        <authorList>
            <consortium name="Pathogen Informatics"/>
        </authorList>
    </citation>
    <scope>NUCLEOTIDE SEQUENCE [LARGE SCALE GENOMIC DNA]</scope>
    <source>
        <strain evidence="1 9">2789STDY5608837</strain>
    </source>
</reference>
<dbReference type="Proteomes" id="UP000284024">
    <property type="component" value="Unassembled WGS sequence"/>
</dbReference>
<dbReference type="EMBL" id="QROS01000015">
    <property type="protein sequence ID" value="RHL43780.1"/>
    <property type="molecule type" value="Genomic_DNA"/>
</dbReference>
<reference evidence="10 11" key="2">
    <citation type="submission" date="2018-08" db="EMBL/GenBank/DDBJ databases">
        <title>A genome reference for cultivated species of the human gut microbiota.</title>
        <authorList>
            <person name="Zou Y."/>
            <person name="Xue W."/>
            <person name="Luo G."/>
        </authorList>
    </citation>
    <scope>NUCLEOTIDE SEQUENCE [LARGE SCALE GENOMIC DNA]</scope>
    <source>
        <strain evidence="3 12">AF29-2BH</strain>
        <strain evidence="7 15">AF37-6AC</strain>
        <strain evidence="6 13">AM18-2AC</strain>
        <strain evidence="5 14">AM29-25AC</strain>
        <strain evidence="4 11">AM37-4AC</strain>
        <strain evidence="2 10">OM03-6</strain>
    </source>
</reference>
<organism evidence="1 9">
    <name type="scientific">Blautia obeum</name>
    <dbReference type="NCBI Taxonomy" id="40520"/>
    <lineage>
        <taxon>Bacteria</taxon>
        <taxon>Bacillati</taxon>
        <taxon>Bacillota</taxon>
        <taxon>Clostridia</taxon>
        <taxon>Lachnospirales</taxon>
        <taxon>Lachnospiraceae</taxon>
        <taxon>Blautia</taxon>
    </lineage>
</organism>
<evidence type="ECO:0000313" key="11">
    <source>
        <dbReference type="Proteomes" id="UP000265808"/>
    </source>
</evidence>
<dbReference type="EMBL" id="QRJH01000014">
    <property type="protein sequence ID" value="RHH15009.1"/>
    <property type="molecule type" value="Genomic_DNA"/>
</dbReference>
<evidence type="ECO:0000313" key="10">
    <source>
        <dbReference type="Proteomes" id="UP000261105"/>
    </source>
</evidence>
<dbReference type="EMBL" id="QRSS01000041">
    <property type="protein sequence ID" value="RGQ02150.1"/>
    <property type="molecule type" value="Genomic_DNA"/>
</dbReference>